<proteinExistence type="predicted"/>
<feature type="region of interest" description="Disordered" evidence="1">
    <location>
        <begin position="40"/>
        <end position="75"/>
    </location>
</feature>
<keyword evidence="3" id="KW-1185">Reference proteome</keyword>
<reference evidence="2" key="1">
    <citation type="submission" date="2020-06" db="EMBL/GenBank/DDBJ databases">
        <title>WGS assembly of Ceratodon purpureus strain R40.</title>
        <authorList>
            <person name="Carey S.B."/>
            <person name="Jenkins J."/>
            <person name="Shu S."/>
            <person name="Lovell J.T."/>
            <person name="Sreedasyam A."/>
            <person name="Maumus F."/>
            <person name="Tiley G.P."/>
            <person name="Fernandez-Pozo N."/>
            <person name="Barry K."/>
            <person name="Chen C."/>
            <person name="Wang M."/>
            <person name="Lipzen A."/>
            <person name="Daum C."/>
            <person name="Saski C.A."/>
            <person name="Payton A.C."/>
            <person name="Mcbreen J.C."/>
            <person name="Conrad R.E."/>
            <person name="Kollar L.M."/>
            <person name="Olsson S."/>
            <person name="Huttunen S."/>
            <person name="Landis J.B."/>
            <person name="Wickett N.J."/>
            <person name="Johnson M.G."/>
            <person name="Rensing S.A."/>
            <person name="Grimwood J."/>
            <person name="Schmutz J."/>
            <person name="Mcdaniel S.F."/>
        </authorList>
    </citation>
    <scope>NUCLEOTIDE SEQUENCE</scope>
    <source>
        <strain evidence="2">R40</strain>
    </source>
</reference>
<name>A0A8T0I8H0_CERPU</name>
<dbReference type="AlphaFoldDB" id="A0A8T0I8H0"/>
<dbReference type="EMBL" id="CM026424">
    <property type="protein sequence ID" value="KAG0579990.1"/>
    <property type="molecule type" value="Genomic_DNA"/>
</dbReference>
<dbReference type="Proteomes" id="UP000822688">
    <property type="component" value="Chromosome 4"/>
</dbReference>
<organism evidence="2 3">
    <name type="scientific">Ceratodon purpureus</name>
    <name type="common">Fire moss</name>
    <name type="synonym">Dicranum purpureum</name>
    <dbReference type="NCBI Taxonomy" id="3225"/>
    <lineage>
        <taxon>Eukaryota</taxon>
        <taxon>Viridiplantae</taxon>
        <taxon>Streptophyta</taxon>
        <taxon>Embryophyta</taxon>
        <taxon>Bryophyta</taxon>
        <taxon>Bryophytina</taxon>
        <taxon>Bryopsida</taxon>
        <taxon>Dicranidae</taxon>
        <taxon>Pseudoditrichales</taxon>
        <taxon>Ditrichaceae</taxon>
        <taxon>Ceratodon</taxon>
    </lineage>
</organism>
<evidence type="ECO:0000313" key="2">
    <source>
        <dbReference type="EMBL" id="KAG0579990.1"/>
    </source>
</evidence>
<evidence type="ECO:0000256" key="1">
    <source>
        <dbReference type="SAM" id="MobiDB-lite"/>
    </source>
</evidence>
<protein>
    <submittedName>
        <fullName evidence="2">Uncharacterized protein</fullName>
    </submittedName>
</protein>
<evidence type="ECO:0000313" key="3">
    <source>
        <dbReference type="Proteomes" id="UP000822688"/>
    </source>
</evidence>
<gene>
    <name evidence="2" type="ORF">KC19_4G140600</name>
</gene>
<sequence>MLTEAQKHTSTSKTWRKPLITHFQLMITCKKFRSHSCSKRESKINSTSAKKKPRALEAADIQSTESTTFKTRTKHSQRKFATKNCQISELQNEIYLKQKR</sequence>
<comment type="caution">
    <text evidence="2">The sequence shown here is derived from an EMBL/GenBank/DDBJ whole genome shotgun (WGS) entry which is preliminary data.</text>
</comment>
<feature type="compositionally biased region" description="Polar residues" evidence="1">
    <location>
        <begin position="61"/>
        <end position="70"/>
    </location>
</feature>
<accession>A0A8T0I8H0</accession>